<organism evidence="1 2">
    <name type="scientific">Streblomastix strix</name>
    <dbReference type="NCBI Taxonomy" id="222440"/>
    <lineage>
        <taxon>Eukaryota</taxon>
        <taxon>Metamonada</taxon>
        <taxon>Preaxostyla</taxon>
        <taxon>Oxymonadida</taxon>
        <taxon>Streblomastigidae</taxon>
        <taxon>Streblomastix</taxon>
    </lineage>
</organism>
<accession>A0A5J4UJT1</accession>
<dbReference type="EMBL" id="SNRW01015538">
    <property type="protein sequence ID" value="KAA6370290.1"/>
    <property type="molecule type" value="Genomic_DNA"/>
</dbReference>
<name>A0A5J4UJT1_9EUKA</name>
<protein>
    <submittedName>
        <fullName evidence="1">Uncharacterized protein</fullName>
    </submittedName>
</protein>
<dbReference type="Proteomes" id="UP000324800">
    <property type="component" value="Unassembled WGS sequence"/>
</dbReference>
<sequence>MNDYNVSNLGVDLSKAYFNGNEAYQQYLRRYWTAPILLPITIADAVIEGRDIYGCGQCDDACRTFEFCLQGVSLGIGGNETELIENKTIMISDDINGFDQVKSIELNQKERRYQNQKIMKVLYGNSHTLTQQADIQIFKGGVTTLEDNNKGWIHIQNGMNVSLQGITLTADESIFIPAIYISDKNTTVKLEEFIIYDITFQPQIPYSTGPRDSIGGSALRIQNFTDKHPVIPPLILPLPQPEPDTSINITINQTSFIDKQSSRDISNDEGAAVYLEIGDNGSLIIEDPSFESCSYIENDFGYIYVILNKTFRFETKGTVTFTGCRTTKDTLEVVGGRSGALYIYLAEKSTFNFNNKIRYFIYNQ</sequence>
<evidence type="ECO:0000313" key="2">
    <source>
        <dbReference type="Proteomes" id="UP000324800"/>
    </source>
</evidence>
<proteinExistence type="predicted"/>
<evidence type="ECO:0000313" key="1">
    <source>
        <dbReference type="EMBL" id="KAA6370290.1"/>
    </source>
</evidence>
<comment type="caution">
    <text evidence="1">The sequence shown here is derived from an EMBL/GenBank/DDBJ whole genome shotgun (WGS) entry which is preliminary data.</text>
</comment>
<gene>
    <name evidence="1" type="ORF">EZS28_034184</name>
</gene>
<dbReference type="AlphaFoldDB" id="A0A5J4UJT1"/>
<reference evidence="1 2" key="1">
    <citation type="submission" date="2019-03" db="EMBL/GenBank/DDBJ databases">
        <title>Single cell metagenomics reveals metabolic interactions within the superorganism composed of flagellate Streblomastix strix and complex community of Bacteroidetes bacteria on its surface.</title>
        <authorList>
            <person name="Treitli S.C."/>
            <person name="Kolisko M."/>
            <person name="Husnik F."/>
            <person name="Keeling P."/>
            <person name="Hampl V."/>
        </authorList>
    </citation>
    <scope>NUCLEOTIDE SEQUENCE [LARGE SCALE GENOMIC DNA]</scope>
    <source>
        <strain evidence="1">ST1C</strain>
    </source>
</reference>